<dbReference type="Proteomes" id="UP000032232">
    <property type="component" value="Unassembled WGS sequence"/>
</dbReference>
<keyword evidence="5" id="KW-0472">Membrane</keyword>
<keyword evidence="7" id="KW-1185">Reference proteome</keyword>
<comment type="subcellular location">
    <subcellularLocation>
        <location evidence="1">Endomembrane system</location>
        <topology evidence="1">Multi-pass membrane protein</topology>
    </subcellularLocation>
</comment>
<dbReference type="GO" id="GO:0016020">
    <property type="term" value="C:membrane"/>
    <property type="evidence" value="ECO:0007669"/>
    <property type="project" value="GOC"/>
</dbReference>
<dbReference type="PANTHER" id="PTHR21624">
    <property type="entry name" value="STEROL DESATURASE-RELATED PROTEIN"/>
    <property type="match status" value="1"/>
</dbReference>
<protein>
    <submittedName>
        <fullName evidence="6">Fatty acid hydroxylase superfamily protein</fullName>
    </submittedName>
</protein>
<evidence type="ECO:0000256" key="5">
    <source>
        <dbReference type="ARBA" id="ARBA00023136"/>
    </source>
</evidence>
<dbReference type="GO" id="GO:0012505">
    <property type="term" value="C:endomembrane system"/>
    <property type="evidence" value="ECO:0007669"/>
    <property type="project" value="UniProtKB-SubCell"/>
</dbReference>
<keyword evidence="2" id="KW-0812">Transmembrane</keyword>
<keyword evidence="4" id="KW-0560">Oxidoreductase</keyword>
<sequence length="112" mass="13594">MQVVLIMLATDFVQYWVHRAFHTFPFLWNFHAIHHWHHGSEREAIDINYASHFPIYDWFFGTHHLADKRWPETYGVVGDTVPRGYWRQFLYPFSARWRKTRAPQAHLTEPAE</sequence>
<dbReference type="AlphaFoldDB" id="A0A0D1EEQ0"/>
<dbReference type="PATRIC" id="fig|935700.4.peg.3060"/>
<evidence type="ECO:0000256" key="4">
    <source>
        <dbReference type="ARBA" id="ARBA00023002"/>
    </source>
</evidence>
<name>A0A0D1EEQ0_9RHOB</name>
<evidence type="ECO:0000313" key="7">
    <source>
        <dbReference type="Proteomes" id="UP000032232"/>
    </source>
</evidence>
<evidence type="ECO:0000313" key="6">
    <source>
        <dbReference type="EMBL" id="KIT15346.1"/>
    </source>
</evidence>
<dbReference type="STRING" id="935700.jaqu_29610"/>
<dbReference type="EMBL" id="JYFE01000051">
    <property type="protein sequence ID" value="KIT15346.1"/>
    <property type="molecule type" value="Genomic_DNA"/>
</dbReference>
<evidence type="ECO:0000256" key="3">
    <source>
        <dbReference type="ARBA" id="ARBA00022989"/>
    </source>
</evidence>
<evidence type="ECO:0000256" key="2">
    <source>
        <dbReference type="ARBA" id="ARBA00022692"/>
    </source>
</evidence>
<dbReference type="GO" id="GO:0006643">
    <property type="term" value="P:membrane lipid metabolic process"/>
    <property type="evidence" value="ECO:0007669"/>
    <property type="project" value="TreeGrafter"/>
</dbReference>
<keyword evidence="3" id="KW-1133">Transmembrane helix</keyword>
<dbReference type="PANTHER" id="PTHR21624:SF1">
    <property type="entry name" value="ALKYLGLYCEROL MONOOXYGENASE"/>
    <property type="match status" value="1"/>
</dbReference>
<proteinExistence type="predicted"/>
<comment type="caution">
    <text evidence="6">The sequence shown here is derived from an EMBL/GenBank/DDBJ whole genome shotgun (WGS) entry which is preliminary data.</text>
</comment>
<evidence type="ECO:0000256" key="1">
    <source>
        <dbReference type="ARBA" id="ARBA00004127"/>
    </source>
</evidence>
<gene>
    <name evidence="6" type="ORF">jaqu_29610</name>
</gene>
<dbReference type="RefSeq" id="WP_236687866.1">
    <property type="nucleotide sequence ID" value="NZ_FZPF01000001.1"/>
</dbReference>
<organism evidence="6 7">
    <name type="scientific">Jannaschia aquimarina</name>
    <dbReference type="NCBI Taxonomy" id="935700"/>
    <lineage>
        <taxon>Bacteria</taxon>
        <taxon>Pseudomonadati</taxon>
        <taxon>Pseudomonadota</taxon>
        <taxon>Alphaproteobacteria</taxon>
        <taxon>Rhodobacterales</taxon>
        <taxon>Roseobacteraceae</taxon>
        <taxon>Jannaschia</taxon>
    </lineage>
</organism>
<dbReference type="GO" id="GO:0050479">
    <property type="term" value="F:glyceryl-ether monooxygenase activity"/>
    <property type="evidence" value="ECO:0007669"/>
    <property type="project" value="TreeGrafter"/>
</dbReference>
<accession>A0A0D1EEQ0</accession>
<dbReference type="InterPro" id="IPR051689">
    <property type="entry name" value="Sterol_desaturase/TMEM195"/>
</dbReference>
<reference evidence="6 7" key="1">
    <citation type="submission" date="2015-02" db="EMBL/GenBank/DDBJ databases">
        <title>Genome Sequence of Jannaschia aquimarina DSM28248, a member of the Roseobacter clade.</title>
        <authorList>
            <person name="Voget S."/>
            <person name="Daniel R."/>
        </authorList>
    </citation>
    <scope>NUCLEOTIDE SEQUENCE [LARGE SCALE GENOMIC DNA]</scope>
    <source>
        <strain evidence="6 7">GSW-M26</strain>
    </source>
</reference>